<dbReference type="Proteomes" id="UP001189429">
    <property type="component" value="Unassembled WGS sequence"/>
</dbReference>
<feature type="compositionally biased region" description="Polar residues" evidence="1">
    <location>
        <begin position="42"/>
        <end position="54"/>
    </location>
</feature>
<accession>A0ABN9XZD7</accession>
<evidence type="ECO:0000313" key="2">
    <source>
        <dbReference type="EMBL" id="CAK0905518.1"/>
    </source>
</evidence>
<proteinExistence type="predicted"/>
<organism evidence="2 3">
    <name type="scientific">Prorocentrum cordatum</name>
    <dbReference type="NCBI Taxonomy" id="2364126"/>
    <lineage>
        <taxon>Eukaryota</taxon>
        <taxon>Sar</taxon>
        <taxon>Alveolata</taxon>
        <taxon>Dinophyceae</taxon>
        <taxon>Prorocentrales</taxon>
        <taxon>Prorocentraceae</taxon>
        <taxon>Prorocentrum</taxon>
    </lineage>
</organism>
<dbReference type="EMBL" id="CAUYUJ010021574">
    <property type="protein sequence ID" value="CAK0905518.1"/>
    <property type="molecule type" value="Genomic_DNA"/>
</dbReference>
<sequence>MHRGLRPAPLDMAAIPGRHLSTSRGACPAALDKQAGAPSRSLRASVTSAQTSADCDSLASLGGTAKSSPSPPCSEPRSPADRPACAPAATGAAQPAAAALVMPAPLPAWQLVAPQQGVQPRGAGCEPPLPGRRAAVARQPQETSRGGGPDPEAHEAAAAHPAAEPSSPLDAMLLRAKRWRALTRGAGHAAV</sequence>
<protein>
    <submittedName>
        <fullName evidence="2">Uncharacterized protein</fullName>
    </submittedName>
</protein>
<feature type="region of interest" description="Disordered" evidence="1">
    <location>
        <begin position="118"/>
        <end position="169"/>
    </location>
</feature>
<evidence type="ECO:0000256" key="1">
    <source>
        <dbReference type="SAM" id="MobiDB-lite"/>
    </source>
</evidence>
<gene>
    <name evidence="2" type="ORF">PCOR1329_LOCUS81207</name>
</gene>
<feature type="region of interest" description="Disordered" evidence="1">
    <location>
        <begin position="1"/>
        <end position="94"/>
    </location>
</feature>
<feature type="compositionally biased region" description="Low complexity" evidence="1">
    <location>
        <begin position="75"/>
        <end position="94"/>
    </location>
</feature>
<reference evidence="2" key="1">
    <citation type="submission" date="2023-10" db="EMBL/GenBank/DDBJ databases">
        <authorList>
            <person name="Chen Y."/>
            <person name="Shah S."/>
            <person name="Dougan E. K."/>
            <person name="Thang M."/>
            <person name="Chan C."/>
        </authorList>
    </citation>
    <scope>NUCLEOTIDE SEQUENCE [LARGE SCALE GENOMIC DNA]</scope>
</reference>
<name>A0ABN9XZD7_9DINO</name>
<evidence type="ECO:0000313" key="3">
    <source>
        <dbReference type="Proteomes" id="UP001189429"/>
    </source>
</evidence>
<keyword evidence="3" id="KW-1185">Reference proteome</keyword>
<comment type="caution">
    <text evidence="2">The sequence shown here is derived from an EMBL/GenBank/DDBJ whole genome shotgun (WGS) entry which is preliminary data.</text>
</comment>